<sequence>MRRSLAKRCELTSSRTVSTRTRLLIRQASSSSDGPDVDQSKPRPRSNNSSRPAQFDAALVHQALGSVPRPSPSDRPATAPARRAEIDTSGPKPVFRSAAYIAATQQRAQRMSRDEASTSERPSRFGRAETYRRPSDPSRNEYPPPRPSSPSYNAYPRSAPPESRQIGRDPRAAFGDQRGGTRGRGARGRGRGRGDAPSGRVQRVRRPVDVSPPLGPPPEYAIEPKTIYSEESLRSLVGELRSARLGPPQRATTALPALQNATAVAVKNTEKKEVAVARAFPQVYDTAIISLVQNPSIDRPKAQEILGHIDKALEPARPHPQSQ</sequence>
<dbReference type="HOGENOM" id="CLU_860763_0_0_1"/>
<reference evidence="2 3" key="1">
    <citation type="journal article" date="2011" name="J. Gen. Appl. Microbiol.">
        <title>Draft genome sequencing of the enigmatic basidiomycete Mixia osmundae.</title>
        <authorList>
            <person name="Nishida H."/>
            <person name="Nagatsuka Y."/>
            <person name="Sugiyama J."/>
        </authorList>
    </citation>
    <scope>NUCLEOTIDE SEQUENCE [LARGE SCALE GENOMIC DNA]</scope>
    <source>
        <strain evidence="3">CBS 9802 / IAM 14324 / JCM 22182 / KY 12970</strain>
    </source>
</reference>
<comment type="caution">
    <text evidence="2">The sequence shown here is derived from an EMBL/GenBank/DDBJ whole genome shotgun (WGS) entry which is preliminary data.</text>
</comment>
<feature type="compositionally biased region" description="Low complexity" evidence="1">
    <location>
        <begin position="11"/>
        <end position="24"/>
    </location>
</feature>
<name>G7E723_MIXOS</name>
<dbReference type="EMBL" id="BABT02000153">
    <property type="protein sequence ID" value="GAA98633.1"/>
    <property type="molecule type" value="Genomic_DNA"/>
</dbReference>
<evidence type="ECO:0000313" key="3">
    <source>
        <dbReference type="Proteomes" id="UP000009131"/>
    </source>
</evidence>
<organism evidence="2 3">
    <name type="scientific">Mixia osmundae (strain CBS 9802 / IAM 14324 / JCM 22182 / KY 12970)</name>
    <dbReference type="NCBI Taxonomy" id="764103"/>
    <lineage>
        <taxon>Eukaryota</taxon>
        <taxon>Fungi</taxon>
        <taxon>Dikarya</taxon>
        <taxon>Basidiomycota</taxon>
        <taxon>Pucciniomycotina</taxon>
        <taxon>Mixiomycetes</taxon>
        <taxon>Mixiales</taxon>
        <taxon>Mixiaceae</taxon>
        <taxon>Mixia</taxon>
    </lineage>
</organism>
<protein>
    <submittedName>
        <fullName evidence="2">Uncharacterized protein</fullName>
    </submittedName>
</protein>
<dbReference type="InParanoid" id="G7E723"/>
<feature type="region of interest" description="Disordered" evidence="1">
    <location>
        <begin position="1"/>
        <end position="222"/>
    </location>
</feature>
<feature type="compositionally biased region" description="Low complexity" evidence="1">
    <location>
        <begin position="149"/>
        <end position="161"/>
    </location>
</feature>
<reference evidence="2 3" key="2">
    <citation type="journal article" date="2012" name="Open Biol.">
        <title>Characteristics of nucleosomes and linker DNA regions on the genome of the basidiomycete Mixia osmundae revealed by mono- and dinucleosome mapping.</title>
        <authorList>
            <person name="Nishida H."/>
            <person name="Kondo S."/>
            <person name="Matsumoto T."/>
            <person name="Suzuki Y."/>
            <person name="Yoshikawa H."/>
            <person name="Taylor T.D."/>
            <person name="Sugiyama J."/>
        </authorList>
    </citation>
    <scope>NUCLEOTIDE SEQUENCE [LARGE SCALE GENOMIC DNA]</scope>
    <source>
        <strain evidence="3">CBS 9802 / IAM 14324 / JCM 22182 / KY 12970</strain>
    </source>
</reference>
<proteinExistence type="predicted"/>
<evidence type="ECO:0000313" key="2">
    <source>
        <dbReference type="EMBL" id="GAA98633.1"/>
    </source>
</evidence>
<gene>
    <name evidence="2" type="primary">Mo05320</name>
    <name evidence="2" type="ORF">E5Q_05320</name>
</gene>
<dbReference type="RefSeq" id="XP_014567561.1">
    <property type="nucleotide sequence ID" value="XM_014712075.1"/>
</dbReference>
<evidence type="ECO:0000256" key="1">
    <source>
        <dbReference type="SAM" id="MobiDB-lite"/>
    </source>
</evidence>
<dbReference type="AlphaFoldDB" id="G7E723"/>
<dbReference type="Proteomes" id="UP000009131">
    <property type="component" value="Unassembled WGS sequence"/>
</dbReference>
<accession>G7E723</accession>
<feature type="compositionally biased region" description="Basic and acidic residues" evidence="1">
    <location>
        <begin position="111"/>
        <end position="139"/>
    </location>
</feature>
<keyword evidence="3" id="KW-1185">Reference proteome</keyword>